<organism evidence="1">
    <name type="scientific">marine sediment metagenome</name>
    <dbReference type="NCBI Taxonomy" id="412755"/>
    <lineage>
        <taxon>unclassified sequences</taxon>
        <taxon>metagenomes</taxon>
        <taxon>ecological metagenomes</taxon>
    </lineage>
</organism>
<accession>A0A0F9T9H7</accession>
<dbReference type="AlphaFoldDB" id="A0A0F9T9H7"/>
<protein>
    <submittedName>
        <fullName evidence="1">Uncharacterized protein</fullName>
    </submittedName>
</protein>
<name>A0A0F9T9H7_9ZZZZ</name>
<evidence type="ECO:0000313" key="1">
    <source>
        <dbReference type="EMBL" id="KKN75824.1"/>
    </source>
</evidence>
<proteinExistence type="predicted"/>
<sequence length="81" mass="8920">MAKKRITVAKAKIYPAVNVHVESIRANCPLCGRVLTQDGCMVIDVNLGYVRCGCLGGSLISIPHFAPKNVDTNERFETWDD</sequence>
<gene>
    <name evidence="1" type="ORF">LCGC14_0377000</name>
</gene>
<dbReference type="EMBL" id="LAZR01000303">
    <property type="protein sequence ID" value="KKN75824.1"/>
    <property type="molecule type" value="Genomic_DNA"/>
</dbReference>
<reference evidence="1" key="1">
    <citation type="journal article" date="2015" name="Nature">
        <title>Complex archaea that bridge the gap between prokaryotes and eukaryotes.</title>
        <authorList>
            <person name="Spang A."/>
            <person name="Saw J.H."/>
            <person name="Jorgensen S.L."/>
            <person name="Zaremba-Niedzwiedzka K."/>
            <person name="Martijn J."/>
            <person name="Lind A.E."/>
            <person name="van Eijk R."/>
            <person name="Schleper C."/>
            <person name="Guy L."/>
            <person name="Ettema T.J."/>
        </authorList>
    </citation>
    <scope>NUCLEOTIDE SEQUENCE</scope>
</reference>
<comment type="caution">
    <text evidence="1">The sequence shown here is derived from an EMBL/GenBank/DDBJ whole genome shotgun (WGS) entry which is preliminary data.</text>
</comment>